<dbReference type="InterPro" id="IPR027379">
    <property type="entry name" value="CLS_N"/>
</dbReference>
<evidence type="ECO:0000256" key="5">
    <source>
        <dbReference type="ARBA" id="ARBA00022692"/>
    </source>
</evidence>
<evidence type="ECO:0000256" key="9">
    <source>
        <dbReference type="ARBA" id="ARBA00023136"/>
    </source>
</evidence>
<dbReference type="Pfam" id="PF13396">
    <property type="entry name" value="PLDc_N"/>
    <property type="match status" value="1"/>
</dbReference>
<keyword evidence="8 12" id="KW-0443">Lipid metabolism</keyword>
<evidence type="ECO:0000256" key="7">
    <source>
        <dbReference type="ARBA" id="ARBA00022989"/>
    </source>
</evidence>
<dbReference type="OrthoDB" id="9762009at2"/>
<keyword evidence="9 12" id="KW-0472">Membrane</keyword>
<dbReference type="GO" id="GO:0032049">
    <property type="term" value="P:cardiolipin biosynthetic process"/>
    <property type="evidence" value="ECO:0007669"/>
    <property type="project" value="UniProtKB-UniRule"/>
</dbReference>
<dbReference type="InterPro" id="IPR025202">
    <property type="entry name" value="PLD-like_dom"/>
</dbReference>
<dbReference type="CDD" id="cd09112">
    <property type="entry name" value="PLDc_CLS_2"/>
    <property type="match status" value="1"/>
</dbReference>
<dbReference type="SUPFAM" id="SSF56024">
    <property type="entry name" value="Phospholipase D/nuclease"/>
    <property type="match status" value="2"/>
</dbReference>
<reference evidence="16" key="1">
    <citation type="submission" date="2018-11" db="EMBL/GenBank/DDBJ databases">
        <title>Complete genome sequence of Paenibacillus sp. ML311-T8.</title>
        <authorList>
            <person name="Nam Y.-D."/>
            <person name="Kang J."/>
            <person name="Chung W.-H."/>
            <person name="Park Y.S."/>
        </authorList>
    </citation>
    <scope>NUCLEOTIDE SEQUENCE [LARGE SCALE GENOMIC DNA]</scope>
    <source>
        <strain evidence="16">ML311-T8</strain>
    </source>
</reference>
<accession>A0A6B8RSL5</accession>
<dbReference type="SMART" id="SM00155">
    <property type="entry name" value="PLDc"/>
    <property type="match status" value="2"/>
</dbReference>
<keyword evidence="7 12" id="KW-1133">Transmembrane helix</keyword>
<comment type="subcellular location">
    <subcellularLocation>
        <location evidence="1 12">Cell membrane</location>
        <topology evidence="1 12">Multi-pass membrane protein</topology>
    </subcellularLocation>
</comment>
<dbReference type="HAMAP" id="MF_01916">
    <property type="entry name" value="Cardiolipin_synth_Cls"/>
    <property type="match status" value="1"/>
</dbReference>
<keyword evidence="10 12" id="KW-0594">Phospholipid biosynthesis</keyword>
<dbReference type="NCBIfam" id="TIGR04265">
    <property type="entry name" value="bac_cardiolipin"/>
    <property type="match status" value="1"/>
</dbReference>
<dbReference type="Pfam" id="PF13091">
    <property type="entry name" value="PLDc_2"/>
    <property type="match status" value="2"/>
</dbReference>
<feature type="active site" evidence="12">
    <location>
        <position position="221"/>
    </location>
</feature>
<evidence type="ECO:0000256" key="6">
    <source>
        <dbReference type="ARBA" id="ARBA00022737"/>
    </source>
</evidence>
<evidence type="ECO:0000256" key="8">
    <source>
        <dbReference type="ARBA" id="ARBA00023098"/>
    </source>
</evidence>
<feature type="active site" evidence="12">
    <location>
        <position position="226"/>
    </location>
</feature>
<feature type="active site" evidence="12">
    <location>
        <position position="396"/>
    </location>
</feature>
<keyword evidence="4 12" id="KW-0808">Transferase</keyword>
<feature type="active site" evidence="12">
    <location>
        <position position="398"/>
    </location>
</feature>
<dbReference type="Proteomes" id="UP000426246">
    <property type="component" value="Chromosome"/>
</dbReference>
<evidence type="ECO:0000313" key="16">
    <source>
        <dbReference type="Proteomes" id="UP000426246"/>
    </source>
</evidence>
<feature type="active site" evidence="12">
    <location>
        <position position="403"/>
    </location>
</feature>
<dbReference type="EC" id="2.7.8.-" evidence="12 13"/>
<evidence type="ECO:0000256" key="4">
    <source>
        <dbReference type="ARBA" id="ARBA00022679"/>
    </source>
</evidence>
<keyword evidence="16" id="KW-1185">Reference proteome</keyword>
<feature type="active site" evidence="12">
    <location>
        <position position="219"/>
    </location>
</feature>
<keyword evidence="11 12" id="KW-1208">Phospholipid metabolism</keyword>
<comment type="function">
    <text evidence="12">Catalyzes the reversible phosphatidyl group transfer from one phosphatidylglycerol molecule to another to form cardiolipin (CL) (diphosphatidylglycerol) and glycerol.</text>
</comment>
<dbReference type="InterPro" id="IPR001736">
    <property type="entry name" value="PLipase_D/transphosphatidylase"/>
</dbReference>
<evidence type="ECO:0000256" key="3">
    <source>
        <dbReference type="ARBA" id="ARBA00022516"/>
    </source>
</evidence>
<evidence type="ECO:0000256" key="10">
    <source>
        <dbReference type="ARBA" id="ARBA00023209"/>
    </source>
</evidence>
<dbReference type="EMBL" id="CP034235">
    <property type="protein sequence ID" value="QGQ98296.1"/>
    <property type="molecule type" value="Genomic_DNA"/>
</dbReference>
<sequence length="478" mass="54656">MLFSILFIIYFLVSITFAVTVVFLERRNVGATWAWLMVLFFLPGLGFVIYLLLGQNLSRRKIYKIQEDRIKFVQSFIYDQLEELPHTKFNDPEAHRYMDMIYMNMKTAYSVYTQNNEVEIFTDGQAKFNSLFKSIEEAKDHIHLMYYIVHDGLLGRSLINVLSQKAAAGVQVRFLYDDVGSSDLPKHFFDKLIQAGGEVAAFFPSKIPYFNLRVNYRNHRKLAIIDGSHGYIGGFNIGDEYLGLDAFFGYWRDTHLKITGTGVLQMQAQFGLDWNLSSTKQIVTDLRYFPSLEPIGKVGLQIVSSGPNQSEEQIENAYVKMIHTAKDRVFLQSPYFIPDESLITALKIASYSGVTVKLMLPAKGDNRWVQWASFSYLEELLDAGVECYLYEKGFLHAKTIVIDGQVSSVGTANLDNRSLKLNFEVNAFMYDSGIAGQLEQIYLDDLKSCRQLTLTEHQQRPLSRKLKEAIARLLSPIL</sequence>
<dbReference type="KEGG" id="ppsc:EHS13_27135"/>
<dbReference type="AlphaFoldDB" id="A0A6B8RSL5"/>
<evidence type="ECO:0000256" key="2">
    <source>
        <dbReference type="ARBA" id="ARBA00022475"/>
    </source>
</evidence>
<dbReference type="PROSITE" id="PS50035">
    <property type="entry name" value="PLD"/>
    <property type="match status" value="2"/>
</dbReference>
<dbReference type="GO" id="GO:0005886">
    <property type="term" value="C:plasma membrane"/>
    <property type="evidence" value="ECO:0007669"/>
    <property type="project" value="UniProtKB-SubCell"/>
</dbReference>
<evidence type="ECO:0000256" key="13">
    <source>
        <dbReference type="NCBIfam" id="TIGR04265"/>
    </source>
</evidence>
<dbReference type="InterPro" id="IPR030874">
    <property type="entry name" value="Cardiolipin_synth_Firmi"/>
</dbReference>
<comment type="similarity">
    <text evidence="12">Belongs to the phospholipase D family. Cardiolipin synthase subfamily.</text>
</comment>
<gene>
    <name evidence="15" type="primary">cls</name>
    <name evidence="15" type="ORF">EHS13_27135</name>
</gene>
<dbReference type="Gene3D" id="3.30.870.10">
    <property type="entry name" value="Endonuclease Chain A"/>
    <property type="match status" value="2"/>
</dbReference>
<keyword evidence="3 12" id="KW-0444">Lipid biosynthesis</keyword>
<dbReference type="CDD" id="cd09110">
    <property type="entry name" value="PLDc_CLS_1"/>
    <property type="match status" value="1"/>
</dbReference>
<evidence type="ECO:0000259" key="14">
    <source>
        <dbReference type="PROSITE" id="PS50035"/>
    </source>
</evidence>
<comment type="catalytic activity">
    <reaction evidence="12">
        <text>2 a 1,2-diacyl-sn-glycero-3-phospho-(1'-sn-glycerol) = a cardiolipin + glycerol</text>
        <dbReference type="Rhea" id="RHEA:31451"/>
        <dbReference type="ChEBI" id="CHEBI:17754"/>
        <dbReference type="ChEBI" id="CHEBI:62237"/>
        <dbReference type="ChEBI" id="CHEBI:64716"/>
    </reaction>
</comment>
<keyword evidence="6" id="KW-0677">Repeat</keyword>
<comment type="caution">
    <text evidence="12">Lacks conserved residue(s) required for the propagation of feature annotation.</text>
</comment>
<organism evidence="15 16">
    <name type="scientific">Paenibacillus psychroresistens</name>
    <dbReference type="NCBI Taxonomy" id="1778678"/>
    <lineage>
        <taxon>Bacteria</taxon>
        <taxon>Bacillati</taxon>
        <taxon>Bacillota</taxon>
        <taxon>Bacilli</taxon>
        <taxon>Bacillales</taxon>
        <taxon>Paenibacillaceae</taxon>
        <taxon>Paenibacillus</taxon>
    </lineage>
</organism>
<dbReference type="GO" id="GO:0008808">
    <property type="term" value="F:cardiolipin synthase activity"/>
    <property type="evidence" value="ECO:0007669"/>
    <property type="project" value="UniProtKB-UniRule"/>
</dbReference>
<evidence type="ECO:0000313" key="15">
    <source>
        <dbReference type="EMBL" id="QGQ98296.1"/>
    </source>
</evidence>
<dbReference type="PANTHER" id="PTHR21248">
    <property type="entry name" value="CARDIOLIPIN SYNTHASE"/>
    <property type="match status" value="1"/>
</dbReference>
<evidence type="ECO:0000256" key="12">
    <source>
        <dbReference type="HAMAP-Rule" id="MF_01916"/>
    </source>
</evidence>
<feature type="domain" description="PLD phosphodiesterase" evidence="14">
    <location>
        <begin position="214"/>
        <end position="241"/>
    </location>
</feature>
<evidence type="ECO:0000256" key="1">
    <source>
        <dbReference type="ARBA" id="ARBA00004651"/>
    </source>
</evidence>
<feature type="domain" description="PLD phosphodiesterase" evidence="14">
    <location>
        <begin position="391"/>
        <end position="418"/>
    </location>
</feature>
<dbReference type="RefSeq" id="WP_155703399.1">
    <property type="nucleotide sequence ID" value="NZ_CP034235.1"/>
</dbReference>
<dbReference type="PANTHER" id="PTHR21248:SF22">
    <property type="entry name" value="PHOSPHOLIPASE D"/>
    <property type="match status" value="1"/>
</dbReference>
<keyword evidence="2 12" id="KW-1003">Cell membrane</keyword>
<proteinExistence type="inferred from homology"/>
<keyword evidence="5 12" id="KW-0812">Transmembrane</keyword>
<dbReference type="InterPro" id="IPR022924">
    <property type="entry name" value="Cardiolipin_synthase"/>
</dbReference>
<dbReference type="FunFam" id="3.30.870.10:FF:000014">
    <property type="entry name" value="Cardiolipin synthase"/>
    <property type="match status" value="1"/>
</dbReference>
<protein>
    <recommendedName>
        <fullName evidence="12 13">Cardiolipin synthase</fullName>
        <shortName evidence="12">CL synthase</shortName>
        <ecNumber evidence="12 13">2.7.8.-</ecNumber>
    </recommendedName>
</protein>
<evidence type="ECO:0000256" key="11">
    <source>
        <dbReference type="ARBA" id="ARBA00023264"/>
    </source>
</evidence>
<feature type="transmembrane region" description="Helical" evidence="12">
    <location>
        <begin position="34"/>
        <end position="53"/>
    </location>
</feature>
<name>A0A6B8RSL5_9BACL</name>